<accession>A0ABV1HZ45</accession>
<reference evidence="2 3" key="1">
    <citation type="submission" date="2024-03" db="EMBL/GenBank/DDBJ databases">
        <title>Human intestinal bacterial collection.</title>
        <authorList>
            <person name="Pauvert C."/>
            <person name="Hitch T.C.A."/>
            <person name="Clavel T."/>
        </authorList>
    </citation>
    <scope>NUCLEOTIDE SEQUENCE [LARGE SCALE GENOMIC DNA]</scope>
    <source>
        <strain evidence="2 3">CLA-AA-H78B</strain>
    </source>
</reference>
<evidence type="ECO:0008006" key="4">
    <source>
        <dbReference type="Google" id="ProtNLM"/>
    </source>
</evidence>
<feature type="transmembrane region" description="Helical" evidence="1">
    <location>
        <begin position="6"/>
        <end position="24"/>
    </location>
</feature>
<name>A0ABV1HZ45_9FIRM</name>
<evidence type="ECO:0000256" key="1">
    <source>
        <dbReference type="SAM" id="Phobius"/>
    </source>
</evidence>
<dbReference type="Proteomes" id="UP001470288">
    <property type="component" value="Unassembled WGS sequence"/>
</dbReference>
<dbReference type="EMBL" id="JBBMFC010000006">
    <property type="protein sequence ID" value="MEQ2578208.1"/>
    <property type="molecule type" value="Genomic_DNA"/>
</dbReference>
<dbReference type="SUPFAM" id="SSF54518">
    <property type="entry name" value="Tubby C-terminal domain-like"/>
    <property type="match status" value="1"/>
</dbReference>
<proteinExistence type="predicted"/>
<keyword evidence="1" id="KW-0472">Membrane</keyword>
<comment type="caution">
    <text evidence="2">The sequence shown here is derived from an EMBL/GenBank/DDBJ whole genome shotgun (WGS) entry which is preliminary data.</text>
</comment>
<dbReference type="InterPro" id="IPR025659">
    <property type="entry name" value="Tubby-like_C"/>
</dbReference>
<protein>
    <recommendedName>
        <fullName evidence="4">DUF3137 domain-containing protein</fullName>
    </recommendedName>
</protein>
<keyword evidence="1" id="KW-0812">Transmembrane</keyword>
<gene>
    <name evidence="2" type="ORF">WMO62_05020</name>
</gene>
<evidence type="ECO:0000313" key="2">
    <source>
        <dbReference type="EMBL" id="MEQ2578208.1"/>
    </source>
</evidence>
<keyword evidence="1" id="KW-1133">Transmembrane helix</keyword>
<organism evidence="2 3">
    <name type="scientific">Hominiventricola aquisgranensis</name>
    <dbReference type="NCBI Taxonomy" id="3133164"/>
    <lineage>
        <taxon>Bacteria</taxon>
        <taxon>Bacillati</taxon>
        <taxon>Bacillota</taxon>
        <taxon>Clostridia</taxon>
        <taxon>Lachnospirales</taxon>
        <taxon>Lachnospiraceae</taxon>
        <taxon>Hominiventricola</taxon>
    </lineage>
</organism>
<dbReference type="InterPro" id="IPR007612">
    <property type="entry name" value="LOR"/>
</dbReference>
<sequence length="361" mass="41163">MKLRRILYRLVGAIVSVLGLGLIFKFYYSSVLISVGTVILIFGVAIWMMATPEDYNNSTDIVKMISFGDTVRKIEDFYEAFKNVSTPLGSGYLGHICTMKRPALIFGPDKYGNYLYFWITDSGINGYLGYSDLAGLIKKRITEPLIPPRENFADNTADSVCYHSDVILLQKYLFDSISSYANTGKVLPIPESEPSEVYTFTEDFKLTGQHFDLCDKDGNLVYSIDGTAPLLKFRIFDPSHREVFRVEKEILHVLPTYRFYANDVLYGKLEKKFELIRDHFTMDVTEGRLELREYTGSIGHNFTVTLNGRMLGAIMDDLELTIHNLIFDNAVMIVYDTDYLPLMTAMAIMVAREIARDEEDD</sequence>
<dbReference type="RefSeq" id="WP_349144020.1">
    <property type="nucleotide sequence ID" value="NZ_JBBMFC010000006.1"/>
</dbReference>
<feature type="transmembrane region" description="Helical" evidence="1">
    <location>
        <begin position="31"/>
        <end position="50"/>
    </location>
</feature>
<evidence type="ECO:0000313" key="3">
    <source>
        <dbReference type="Proteomes" id="UP001470288"/>
    </source>
</evidence>
<dbReference type="Pfam" id="PF04525">
    <property type="entry name" value="LOR"/>
    <property type="match status" value="1"/>
</dbReference>
<keyword evidence="3" id="KW-1185">Reference proteome</keyword>